<keyword evidence="2" id="KW-1185">Reference proteome</keyword>
<gene>
    <name evidence="1" type="ORF">O181_099903</name>
</gene>
<evidence type="ECO:0000313" key="1">
    <source>
        <dbReference type="EMBL" id="MBW0560188.1"/>
    </source>
</evidence>
<comment type="caution">
    <text evidence="1">The sequence shown here is derived from an EMBL/GenBank/DDBJ whole genome shotgun (WGS) entry which is preliminary data.</text>
</comment>
<reference evidence="1" key="1">
    <citation type="submission" date="2021-03" db="EMBL/GenBank/DDBJ databases">
        <title>Draft genome sequence of rust myrtle Austropuccinia psidii MF-1, a brazilian biotype.</title>
        <authorList>
            <person name="Quecine M.C."/>
            <person name="Pachon D.M.R."/>
            <person name="Bonatelli M.L."/>
            <person name="Correr F.H."/>
            <person name="Franceschini L.M."/>
            <person name="Leite T.F."/>
            <person name="Margarido G.R.A."/>
            <person name="Almeida C.A."/>
            <person name="Ferrarezi J.A."/>
            <person name="Labate C.A."/>
        </authorList>
    </citation>
    <scope>NUCLEOTIDE SEQUENCE</scope>
    <source>
        <strain evidence="1">MF-1</strain>
    </source>
</reference>
<evidence type="ECO:0000313" key="2">
    <source>
        <dbReference type="Proteomes" id="UP000765509"/>
    </source>
</evidence>
<organism evidence="1 2">
    <name type="scientific">Austropuccinia psidii MF-1</name>
    <dbReference type="NCBI Taxonomy" id="1389203"/>
    <lineage>
        <taxon>Eukaryota</taxon>
        <taxon>Fungi</taxon>
        <taxon>Dikarya</taxon>
        <taxon>Basidiomycota</taxon>
        <taxon>Pucciniomycotina</taxon>
        <taxon>Pucciniomycetes</taxon>
        <taxon>Pucciniales</taxon>
        <taxon>Sphaerophragmiaceae</taxon>
        <taxon>Austropuccinia</taxon>
    </lineage>
</organism>
<dbReference type="OrthoDB" id="5378265at2759"/>
<proteinExistence type="predicted"/>
<dbReference type="Pfam" id="PF14223">
    <property type="entry name" value="Retrotran_gag_2"/>
    <property type="match status" value="1"/>
</dbReference>
<name>A0A9Q3JDL8_9BASI</name>
<dbReference type="Proteomes" id="UP000765509">
    <property type="component" value="Unassembled WGS sequence"/>
</dbReference>
<dbReference type="AlphaFoldDB" id="A0A9Q3JDL8"/>
<accession>A0A9Q3JDL8</accession>
<sequence>MESKLDNIVALDLILKTDHQAREIQETLNCQAYRLIIQYLNEDNLSFVSIMLDQTRKRNGLALWKILKEKYMSNNISSQTLAFTKFSQVKFNSTLEFIQEIWITVIKMKLVGSKLKEFTLIIMVLSKLPQELDSFVRVMSHGFQNQGLDFILKKLEKDHIQFRLNEDSCEATTALYGQRNKGPCNYCKKKSHLEEYCWKKYPEKKPDNLFSQVNEDEPSISF</sequence>
<protein>
    <submittedName>
        <fullName evidence="1">Uncharacterized protein</fullName>
    </submittedName>
</protein>
<dbReference type="EMBL" id="AVOT02069228">
    <property type="protein sequence ID" value="MBW0560188.1"/>
    <property type="molecule type" value="Genomic_DNA"/>
</dbReference>